<gene>
    <name evidence="1" type="ORF">M9H77_07574</name>
</gene>
<reference evidence="2" key="1">
    <citation type="journal article" date="2023" name="Nat. Plants">
        <title>Single-cell RNA sequencing provides a high-resolution roadmap for understanding the multicellular compartmentation of specialized metabolism.</title>
        <authorList>
            <person name="Sun S."/>
            <person name="Shen X."/>
            <person name="Li Y."/>
            <person name="Li Y."/>
            <person name="Wang S."/>
            <person name="Li R."/>
            <person name="Zhang H."/>
            <person name="Shen G."/>
            <person name="Guo B."/>
            <person name="Wei J."/>
            <person name="Xu J."/>
            <person name="St-Pierre B."/>
            <person name="Chen S."/>
            <person name="Sun C."/>
        </authorList>
    </citation>
    <scope>NUCLEOTIDE SEQUENCE [LARGE SCALE GENOMIC DNA]</scope>
</reference>
<comment type="caution">
    <text evidence="1">The sequence shown here is derived from an EMBL/GenBank/DDBJ whole genome shotgun (WGS) entry which is preliminary data.</text>
</comment>
<name>A0ACC0BVB3_CATRO</name>
<protein>
    <submittedName>
        <fullName evidence="1">Uncharacterized protein</fullName>
    </submittedName>
</protein>
<proteinExistence type="predicted"/>
<dbReference type="EMBL" id="CM044702">
    <property type="protein sequence ID" value="KAI5676624.1"/>
    <property type="molecule type" value="Genomic_DNA"/>
</dbReference>
<accession>A0ACC0BVB3</accession>
<evidence type="ECO:0000313" key="2">
    <source>
        <dbReference type="Proteomes" id="UP001060085"/>
    </source>
</evidence>
<sequence length="150" mass="17648">MEDELRHIRQAIEGLDQQLSCLTKDVGDLKREEEAILEQSSRRNIGVHPMHNDQWAYGNFSPFVRSYEYNFNDCYKKVPRNEVRNGGNYVKLDESYGSKNMYNEHNDSYSYRGYNYRRSSQTLGTTSRPLILMITKHGSKKWNHCSIPMV</sequence>
<keyword evidence="2" id="KW-1185">Reference proteome</keyword>
<dbReference type="Proteomes" id="UP001060085">
    <property type="component" value="Linkage Group LG02"/>
</dbReference>
<evidence type="ECO:0000313" key="1">
    <source>
        <dbReference type="EMBL" id="KAI5676624.1"/>
    </source>
</evidence>
<organism evidence="1 2">
    <name type="scientific">Catharanthus roseus</name>
    <name type="common">Madagascar periwinkle</name>
    <name type="synonym">Vinca rosea</name>
    <dbReference type="NCBI Taxonomy" id="4058"/>
    <lineage>
        <taxon>Eukaryota</taxon>
        <taxon>Viridiplantae</taxon>
        <taxon>Streptophyta</taxon>
        <taxon>Embryophyta</taxon>
        <taxon>Tracheophyta</taxon>
        <taxon>Spermatophyta</taxon>
        <taxon>Magnoliopsida</taxon>
        <taxon>eudicotyledons</taxon>
        <taxon>Gunneridae</taxon>
        <taxon>Pentapetalae</taxon>
        <taxon>asterids</taxon>
        <taxon>lamiids</taxon>
        <taxon>Gentianales</taxon>
        <taxon>Apocynaceae</taxon>
        <taxon>Rauvolfioideae</taxon>
        <taxon>Vinceae</taxon>
        <taxon>Catharanthinae</taxon>
        <taxon>Catharanthus</taxon>
    </lineage>
</organism>